<evidence type="ECO:0000256" key="1">
    <source>
        <dbReference type="ARBA" id="ARBA00022723"/>
    </source>
</evidence>
<dbReference type="EMBL" id="KZ679126">
    <property type="protein sequence ID" value="PTB81004.1"/>
    <property type="molecule type" value="Genomic_DNA"/>
</dbReference>
<dbReference type="GO" id="GO:0000981">
    <property type="term" value="F:DNA-binding transcription factor activity, RNA polymerase II-specific"/>
    <property type="evidence" value="ECO:0007669"/>
    <property type="project" value="InterPro"/>
</dbReference>
<evidence type="ECO:0000256" key="2">
    <source>
        <dbReference type="ARBA" id="ARBA00022833"/>
    </source>
</evidence>
<keyword evidence="5" id="KW-0539">Nucleus</keyword>
<organism evidence="8 9">
    <name type="scientific">Trichoderma longibrachiatum ATCC 18648</name>
    <dbReference type="NCBI Taxonomy" id="983965"/>
    <lineage>
        <taxon>Eukaryota</taxon>
        <taxon>Fungi</taxon>
        <taxon>Dikarya</taxon>
        <taxon>Ascomycota</taxon>
        <taxon>Pezizomycotina</taxon>
        <taxon>Sordariomycetes</taxon>
        <taxon>Hypocreomycetidae</taxon>
        <taxon>Hypocreales</taxon>
        <taxon>Hypocreaceae</taxon>
        <taxon>Trichoderma</taxon>
    </lineage>
</organism>
<proteinExistence type="predicted"/>
<dbReference type="STRING" id="983965.A0A2T4CHJ1"/>
<reference evidence="8 9" key="1">
    <citation type="submission" date="2016-07" db="EMBL/GenBank/DDBJ databases">
        <title>Multiple horizontal gene transfer events from other fungi enriched the ability of initially mycotrophic Trichoderma (Ascomycota) to feed on dead plant biomass.</title>
        <authorList>
            <consortium name="DOE Joint Genome Institute"/>
            <person name="Aerts A."/>
            <person name="Atanasova L."/>
            <person name="Chenthamara K."/>
            <person name="Zhang J."/>
            <person name="Grujic M."/>
            <person name="Henrissat B."/>
            <person name="Kuo A."/>
            <person name="Salamov A."/>
            <person name="Lipzen A."/>
            <person name="Labutti K."/>
            <person name="Barry K."/>
            <person name="Miao Y."/>
            <person name="Rahimi M.J."/>
            <person name="Shen Q."/>
            <person name="Grigoriev I.V."/>
            <person name="Kubicek C.P."/>
            <person name="Druzhinina I.S."/>
        </authorList>
    </citation>
    <scope>NUCLEOTIDE SEQUENCE [LARGE SCALE GENOMIC DNA]</scope>
    <source>
        <strain evidence="8 9">ATCC 18648</strain>
    </source>
</reference>
<keyword evidence="3" id="KW-0805">Transcription regulation</keyword>
<feature type="region of interest" description="Disordered" evidence="6">
    <location>
        <begin position="1"/>
        <end position="21"/>
    </location>
</feature>
<evidence type="ECO:0000259" key="7">
    <source>
        <dbReference type="PROSITE" id="PS50048"/>
    </source>
</evidence>
<evidence type="ECO:0000256" key="6">
    <source>
        <dbReference type="SAM" id="MobiDB-lite"/>
    </source>
</evidence>
<dbReference type="GO" id="GO:0008270">
    <property type="term" value="F:zinc ion binding"/>
    <property type="evidence" value="ECO:0007669"/>
    <property type="project" value="InterPro"/>
</dbReference>
<dbReference type="AlphaFoldDB" id="A0A2T4CHJ1"/>
<dbReference type="Pfam" id="PF00172">
    <property type="entry name" value="Zn_clus"/>
    <property type="match status" value="1"/>
</dbReference>
<evidence type="ECO:0000256" key="3">
    <source>
        <dbReference type="ARBA" id="ARBA00023015"/>
    </source>
</evidence>
<feature type="domain" description="Zn(2)-C6 fungal-type" evidence="7">
    <location>
        <begin position="29"/>
        <end position="58"/>
    </location>
</feature>
<dbReference type="Proteomes" id="UP000240760">
    <property type="component" value="Unassembled WGS sequence"/>
</dbReference>
<evidence type="ECO:0000256" key="4">
    <source>
        <dbReference type="ARBA" id="ARBA00023163"/>
    </source>
</evidence>
<dbReference type="SUPFAM" id="SSF57701">
    <property type="entry name" value="Zn2/Cys6 DNA-binding domain"/>
    <property type="match status" value="1"/>
</dbReference>
<keyword evidence="1" id="KW-0479">Metal-binding</keyword>
<dbReference type="OrthoDB" id="40579at2759"/>
<accession>A0A2T4CHJ1</accession>
<dbReference type="SMART" id="SM00066">
    <property type="entry name" value="GAL4"/>
    <property type="match status" value="1"/>
</dbReference>
<evidence type="ECO:0000313" key="8">
    <source>
        <dbReference type="EMBL" id="PTB81004.1"/>
    </source>
</evidence>
<dbReference type="PROSITE" id="PS50048">
    <property type="entry name" value="ZN2_CY6_FUNGAL_2"/>
    <property type="match status" value="1"/>
</dbReference>
<dbReference type="CDD" id="cd00067">
    <property type="entry name" value="GAL4"/>
    <property type="match status" value="1"/>
</dbReference>
<evidence type="ECO:0000313" key="9">
    <source>
        <dbReference type="Proteomes" id="UP000240760"/>
    </source>
</evidence>
<name>A0A2T4CHJ1_TRILO</name>
<dbReference type="InterPro" id="IPR036864">
    <property type="entry name" value="Zn2-C6_fun-type_DNA-bd_sf"/>
</dbReference>
<dbReference type="PROSITE" id="PS00463">
    <property type="entry name" value="ZN2_CY6_FUNGAL_1"/>
    <property type="match status" value="1"/>
</dbReference>
<gene>
    <name evidence="8" type="ORF">M440DRAFT_1366696</name>
</gene>
<evidence type="ECO:0000256" key="5">
    <source>
        <dbReference type="ARBA" id="ARBA00023242"/>
    </source>
</evidence>
<dbReference type="InterPro" id="IPR001138">
    <property type="entry name" value="Zn2Cys6_DnaBD"/>
</dbReference>
<keyword evidence="9" id="KW-1185">Reference proteome</keyword>
<sequence length="639" mass="71410">MTLHRPEGYNEALAGSASSPSISGRTLIACQTCASAKTGCDKKIPCTRCLEKNIPCTARYARRASKAAIRAAQAAPSSTKNRTVGLGFDLQRRQKKSFSFEVGKYPETHSQESLQQLRSSADQHDDTFWNTPDPLSHFPGYADHLNTIEHRPESPMAIGFFEYTTTVDLINNDPSMRVPRSHDLYPHDVIDGSREPHLLAELSYLPGLKDLSSLVQTPSPCEDTSGLLGVCRNITIDPSSASSESHLWKRPSLCGARTLAYNWVQIDQELSLFHDTEQSLSTCDLERPLPDPNISWNRRNIIQDSHLYLCDGLYADAKAQEAFEYDFRPTLNQLFKDLTHDTSSGRVPPRHLRLLLHRLQALAHQSRRLVSFANDDSSSVLCEVANSALLETQRLLRAWYRLAMEAQEESAYMPDADTTLGMILYHLICLNLVASFVDIERLAERKSIGMRFWQQSLQHERSIYSRQQAILHCGQALRYLRAVSIDSLPWWWPTAVHRAIMTLWAASILETGPAQNGGAPPVCSPRDFWPRDPMNHTDIESGANLPVATEPSIVAIDNVAPEDPAFGDANWSERHLLALTGQDEGTLVGLTDAMGILQYGISLIHAFPSSVEGEAMVTRLKELGRAWERSNTGQTYYQS</sequence>
<protein>
    <recommendedName>
        <fullName evidence="7">Zn(2)-C6 fungal-type domain-containing protein</fullName>
    </recommendedName>
</protein>
<keyword evidence="4" id="KW-0804">Transcription</keyword>
<dbReference type="Gene3D" id="4.10.240.10">
    <property type="entry name" value="Zn(2)-C6 fungal-type DNA-binding domain"/>
    <property type="match status" value="1"/>
</dbReference>
<keyword evidence="2" id="KW-0862">Zinc</keyword>
<dbReference type="PANTHER" id="PTHR47660:SF2">
    <property type="entry name" value="TRANSCRIPTION FACTOR WITH C2H2 AND ZN(2)-CYS(6) DNA BINDING DOMAIN (EUROFUNG)"/>
    <property type="match status" value="1"/>
</dbReference>
<dbReference type="PANTHER" id="PTHR47660">
    <property type="entry name" value="TRANSCRIPTION FACTOR WITH C2H2 AND ZN(2)-CYS(6) DNA BINDING DOMAIN (EUROFUNG)-RELATED-RELATED"/>
    <property type="match status" value="1"/>
</dbReference>